<name>A0ABP7MT76_9GAMM</name>
<reference evidence="2" key="1">
    <citation type="journal article" date="2019" name="Int. J. Syst. Evol. Microbiol.">
        <title>The Global Catalogue of Microorganisms (GCM) 10K type strain sequencing project: providing services to taxonomists for standard genome sequencing and annotation.</title>
        <authorList>
            <consortium name="The Broad Institute Genomics Platform"/>
            <consortium name="The Broad Institute Genome Sequencing Center for Infectious Disease"/>
            <person name="Wu L."/>
            <person name="Ma J."/>
        </authorList>
    </citation>
    <scope>NUCLEOTIDE SEQUENCE [LARGE SCALE GENOMIC DNA]</scope>
    <source>
        <strain evidence="2">JCM 16916</strain>
    </source>
</reference>
<keyword evidence="2" id="KW-1185">Reference proteome</keyword>
<organism evidence="1 2">
    <name type="scientific">Luteimonas lutimaris</name>
    <dbReference type="NCBI Taxonomy" id="698645"/>
    <lineage>
        <taxon>Bacteria</taxon>
        <taxon>Pseudomonadati</taxon>
        <taxon>Pseudomonadota</taxon>
        <taxon>Gammaproteobacteria</taxon>
        <taxon>Lysobacterales</taxon>
        <taxon>Lysobacteraceae</taxon>
        <taxon>Luteimonas</taxon>
    </lineage>
</organism>
<sequence length="126" mass="13340">MRSSILIATLLICSAITGCTQDGQPAEAAHAAANVDWRRQCTTEGVSANSAEDKAYFERIASECEPVDACMLACIRSACAAIGGGCAHACSNVSVDNAESVVASYVDKSAYFCKWQPPNKSFKPKR</sequence>
<evidence type="ECO:0000313" key="1">
    <source>
        <dbReference type="EMBL" id="GAA3929805.1"/>
    </source>
</evidence>
<dbReference type="Proteomes" id="UP001501727">
    <property type="component" value="Unassembled WGS sequence"/>
</dbReference>
<evidence type="ECO:0008006" key="3">
    <source>
        <dbReference type="Google" id="ProtNLM"/>
    </source>
</evidence>
<protein>
    <recommendedName>
        <fullName evidence="3">Lipoprotein</fullName>
    </recommendedName>
</protein>
<proteinExistence type="predicted"/>
<gene>
    <name evidence="1" type="ORF">GCM10022229_24410</name>
</gene>
<evidence type="ECO:0000313" key="2">
    <source>
        <dbReference type="Proteomes" id="UP001501727"/>
    </source>
</evidence>
<comment type="caution">
    <text evidence="1">The sequence shown here is derived from an EMBL/GenBank/DDBJ whole genome shotgun (WGS) entry which is preliminary data.</text>
</comment>
<dbReference type="PROSITE" id="PS51257">
    <property type="entry name" value="PROKAR_LIPOPROTEIN"/>
    <property type="match status" value="1"/>
</dbReference>
<accession>A0ABP7MT76</accession>
<dbReference type="EMBL" id="BAAAZU010000024">
    <property type="protein sequence ID" value="GAA3929805.1"/>
    <property type="molecule type" value="Genomic_DNA"/>
</dbReference>